<evidence type="ECO:0000313" key="4">
    <source>
        <dbReference type="Ensembl" id="ENSSFOP00015004587.2"/>
    </source>
</evidence>
<feature type="domain" description="DUF4485" evidence="3">
    <location>
        <begin position="14"/>
        <end position="99"/>
    </location>
</feature>
<evidence type="ECO:0000259" key="3">
    <source>
        <dbReference type="Pfam" id="PF14846"/>
    </source>
</evidence>
<dbReference type="Ensembl" id="ENSSFOT00015004660.2">
    <property type="protein sequence ID" value="ENSSFOP00015004587.2"/>
    <property type="gene ID" value="ENSSFOG00015003016.2"/>
</dbReference>
<keyword evidence="5" id="KW-1185">Reference proteome</keyword>
<accession>A0A8C9UY30</accession>
<feature type="compositionally biased region" description="Basic and acidic residues" evidence="2">
    <location>
        <begin position="177"/>
        <end position="186"/>
    </location>
</feature>
<proteinExistence type="predicted"/>
<feature type="region of interest" description="Disordered" evidence="2">
    <location>
        <begin position="513"/>
        <end position="532"/>
    </location>
</feature>
<organism evidence="4 5">
    <name type="scientific">Scleropages formosus</name>
    <name type="common">Asian bonytongue</name>
    <name type="synonym">Osteoglossum formosum</name>
    <dbReference type="NCBI Taxonomy" id="113540"/>
    <lineage>
        <taxon>Eukaryota</taxon>
        <taxon>Metazoa</taxon>
        <taxon>Chordata</taxon>
        <taxon>Craniata</taxon>
        <taxon>Vertebrata</taxon>
        <taxon>Euteleostomi</taxon>
        <taxon>Actinopterygii</taxon>
        <taxon>Neopterygii</taxon>
        <taxon>Teleostei</taxon>
        <taxon>Osteoglossocephala</taxon>
        <taxon>Osteoglossomorpha</taxon>
        <taxon>Osteoglossiformes</taxon>
        <taxon>Osteoglossidae</taxon>
        <taxon>Scleropages</taxon>
    </lineage>
</organism>
<dbReference type="CTD" id="201134"/>
<dbReference type="PANTHER" id="PTHR18871:SF2">
    <property type="entry name" value="CENTROSOMAL PROTEIN OF 112 KDA"/>
    <property type="match status" value="1"/>
</dbReference>
<evidence type="ECO:0000313" key="5">
    <source>
        <dbReference type="Proteomes" id="UP000694397"/>
    </source>
</evidence>
<reference evidence="4 5" key="1">
    <citation type="submission" date="2019-04" db="EMBL/GenBank/DDBJ databases">
        <authorList>
            <consortium name="Wellcome Sanger Institute Data Sharing"/>
        </authorList>
    </citation>
    <scope>NUCLEOTIDE SEQUENCE [LARGE SCALE GENOMIC DNA]</scope>
</reference>
<name>A0A8C9UY30_SCLFO</name>
<feature type="coiled-coil region" evidence="1">
    <location>
        <begin position="915"/>
        <end position="949"/>
    </location>
</feature>
<keyword evidence="1" id="KW-0175">Coiled coil</keyword>
<evidence type="ECO:0000256" key="2">
    <source>
        <dbReference type="SAM" id="MobiDB-lite"/>
    </source>
</evidence>
<dbReference type="RefSeq" id="XP_018611591.2">
    <property type="nucleotide sequence ID" value="XM_018756075.2"/>
</dbReference>
<reference evidence="4" key="2">
    <citation type="submission" date="2025-08" db="UniProtKB">
        <authorList>
            <consortium name="Ensembl"/>
        </authorList>
    </citation>
    <scope>IDENTIFICATION</scope>
</reference>
<feature type="coiled-coil region" evidence="1">
    <location>
        <begin position="552"/>
        <end position="829"/>
    </location>
</feature>
<dbReference type="Proteomes" id="UP000694397">
    <property type="component" value="Chromosome 8"/>
</dbReference>
<dbReference type="SUPFAM" id="SSF90257">
    <property type="entry name" value="Myosin rod fragments"/>
    <property type="match status" value="1"/>
</dbReference>
<sequence length="950" mass="110466">MSKAGEETSSWEKLDAEFDHHLVDMKPFVLKLPHKSERQRCALWIKKLCDPAAVGASLAARKNRNVHSRLLLRMLRRGVLEGPFAHKPEPGGLKPLPTYMSIYFDEPLRGRSPDTGAADLPSWVSGELDGTDADWTPRAREGATPPTSSPYVPRRRHTYEDELPSPEGAPATPTRSCHAENHDSGRHKALAAASSSSDGDALLNSWNLGIEKPRYLRETPIPLSPIYLKSSLGRNNSIYEEQPSGRTHEKEAEMKVKVLEARHQEEKLKMQQKHDSAVQKILDRKNSEIEELKTMYRKKQKDSEETIRRLEKKAQGLVRESQVVRQSKEKQIDELKKMSEQSADSLRSDWEKKLHAAVAKTEQEKFELQKKHTESIQELLEDTNQRLAKMESEYAAQMQATEKMVKELETRVKQLSVEVEHGNTLRLKVSQEKTELEVQIASISSELQEANRRCVSLTREKEQLIEQHDQTLQKMQAKHDADMSHYQQEHMLSAAKASEVMKEMEHLVSQLRQQLQDSEHKRQKQLRDRESQFQQEKLDLQHASDKKVRLLQNELEADRTEAKKKMTRLEDALREKDEQLAQLWGRQKQQALQAEDALEQLRRQAELSAEKAYADTKQQMEKVEADLDRSKALREQQAKEFSKQLEELKQRYEEQIVELKLQHEQERTHLFQQHSTEKDSLVRDHQREIDNLERQSRAAMLQHQEQTQEWRERDSQNLATMEAQVQALREELRQAHTQRKQQLMELGLLREEERQRAARDQEAALGRLRAEMDRARLDLERTHAAERELAAEKANSRLKQIEKDYSQKLEKSSQIIADLQSSIAAVREEGRRLQQGAQHQLLEAESRWEAERRRLTGEADVTTKALNEKVENLQRQFHAAEKKLMNKELENQEQITRVRQECEMKIKGLMPASLRRELEDTIASLRSQVGFLQKRAAVLQEELDSYRSRR</sequence>
<feature type="coiled-coil region" evidence="1">
    <location>
        <begin position="249"/>
        <end position="338"/>
    </location>
</feature>
<dbReference type="RefSeq" id="XP_018611601.2">
    <property type="nucleotide sequence ID" value="XM_018756085.2"/>
</dbReference>
<dbReference type="GeneTree" id="ENSGT00390000006544"/>
<feature type="compositionally biased region" description="Basic and acidic residues" evidence="2">
    <location>
        <begin position="517"/>
        <end position="532"/>
    </location>
</feature>
<evidence type="ECO:0000256" key="1">
    <source>
        <dbReference type="SAM" id="Coils"/>
    </source>
</evidence>
<dbReference type="KEGG" id="sfm:108936596"/>
<dbReference type="PANTHER" id="PTHR18871">
    <property type="entry name" value="CENTROSOMAL PROTEIN OF 112 KDA"/>
    <property type="match status" value="1"/>
</dbReference>
<dbReference type="OrthoDB" id="78101at2759"/>
<feature type="region of interest" description="Disordered" evidence="2">
    <location>
        <begin position="114"/>
        <end position="194"/>
    </location>
</feature>
<dbReference type="AlphaFoldDB" id="A0A8C9UY30"/>
<protein>
    <submittedName>
        <fullName evidence="4">Centrosomal protein 112</fullName>
    </submittedName>
</protein>
<dbReference type="Pfam" id="PF14846">
    <property type="entry name" value="DUF4485"/>
    <property type="match status" value="1"/>
</dbReference>
<dbReference type="InterPro" id="IPR055310">
    <property type="entry name" value="CEP112"/>
</dbReference>
<dbReference type="GeneID" id="108936596"/>
<feature type="coiled-coil region" evidence="1">
    <location>
        <begin position="863"/>
        <end position="890"/>
    </location>
</feature>
<reference evidence="4" key="3">
    <citation type="submission" date="2025-09" db="UniProtKB">
        <authorList>
            <consortium name="Ensembl"/>
        </authorList>
    </citation>
    <scope>IDENTIFICATION</scope>
</reference>
<gene>
    <name evidence="4" type="primary">CEP112</name>
    <name evidence="4" type="synonym">cep112</name>
</gene>
<dbReference type="InterPro" id="IPR027831">
    <property type="entry name" value="DUF4485"/>
</dbReference>
<dbReference type="RefSeq" id="XP_029110294.1">
    <property type="nucleotide sequence ID" value="XM_029254461.1"/>
</dbReference>